<evidence type="ECO:0000256" key="1">
    <source>
        <dbReference type="ARBA" id="ARBA00023239"/>
    </source>
</evidence>
<dbReference type="InterPro" id="IPR036908">
    <property type="entry name" value="RlpA-like_sf"/>
</dbReference>
<evidence type="ECO:0000256" key="3">
    <source>
        <dbReference type="SAM" id="Phobius"/>
    </source>
</evidence>
<dbReference type="HAMAP" id="MF_02071">
    <property type="entry name" value="RlpA"/>
    <property type="match status" value="1"/>
</dbReference>
<accession>A0AAU8HZ10</accession>
<keyword evidence="3" id="KW-0812">Transmembrane</keyword>
<evidence type="ECO:0000256" key="2">
    <source>
        <dbReference type="ARBA" id="ARBA00023316"/>
    </source>
</evidence>
<sequence length="148" mass="16550">MTDVKRRQLRRRIDDNVCAELSHKYFMRTLMKILFVIVVASLGTQTVAFGKDKSAVGIASYYGKIFEGRKTASGEKYRGNLLTAAHMRYPMGSKVKVTDLKTGKSVIVRINDRGPHIKGRIVDLSNRAARELGILQKGVAKVSVQRIN</sequence>
<name>A0AAU8HZ10_9CAUD</name>
<dbReference type="EMBL" id="PP429227">
    <property type="protein sequence ID" value="XCI77634.1"/>
    <property type="molecule type" value="Genomic_DNA"/>
</dbReference>
<dbReference type="PANTHER" id="PTHR34183">
    <property type="entry name" value="ENDOLYTIC PEPTIDOGLYCAN TRANSGLYCOSYLASE RLPA"/>
    <property type="match status" value="1"/>
</dbReference>
<dbReference type="GO" id="GO:0016829">
    <property type="term" value="F:lyase activity"/>
    <property type="evidence" value="ECO:0007669"/>
    <property type="project" value="UniProtKB-KW"/>
</dbReference>
<dbReference type="InterPro" id="IPR012997">
    <property type="entry name" value="RplA"/>
</dbReference>
<evidence type="ECO:0000259" key="4">
    <source>
        <dbReference type="Pfam" id="PF03330"/>
    </source>
</evidence>
<dbReference type="Pfam" id="PF03330">
    <property type="entry name" value="DPBB_1"/>
    <property type="match status" value="1"/>
</dbReference>
<proteinExistence type="inferred from homology"/>
<dbReference type="InterPro" id="IPR009009">
    <property type="entry name" value="RlpA-like_DPBB"/>
</dbReference>
<dbReference type="Gene3D" id="2.40.40.10">
    <property type="entry name" value="RlpA-like domain"/>
    <property type="match status" value="1"/>
</dbReference>
<dbReference type="PANTHER" id="PTHR34183:SF8">
    <property type="entry name" value="ENDOLYTIC PEPTIDOGLYCAN TRANSGLYCOSYLASE RLPA-RELATED"/>
    <property type="match status" value="1"/>
</dbReference>
<feature type="transmembrane region" description="Helical" evidence="3">
    <location>
        <begin position="30"/>
        <end position="50"/>
    </location>
</feature>
<evidence type="ECO:0000313" key="5">
    <source>
        <dbReference type="EMBL" id="XCI77634.1"/>
    </source>
</evidence>
<dbReference type="CDD" id="cd22268">
    <property type="entry name" value="DPBB_RlpA-like"/>
    <property type="match status" value="1"/>
</dbReference>
<organism evidence="5">
    <name type="scientific">Rhizobium phage IG49</name>
    <dbReference type="NCBI Taxonomy" id="3129228"/>
    <lineage>
        <taxon>Viruses</taxon>
        <taxon>Duplodnaviria</taxon>
        <taxon>Heunggongvirae</taxon>
        <taxon>Uroviricota</taxon>
        <taxon>Caudoviricetes</taxon>
    </lineage>
</organism>
<keyword evidence="3" id="KW-0472">Membrane</keyword>
<dbReference type="InterPro" id="IPR034718">
    <property type="entry name" value="RlpA"/>
</dbReference>
<keyword evidence="2" id="KW-0961">Cell wall biogenesis/degradation</keyword>
<keyword evidence="3" id="KW-1133">Transmembrane helix</keyword>
<gene>
    <name evidence="5" type="ORF">VGRTQORK_CDS0021</name>
</gene>
<protein>
    <recommendedName>
        <fullName evidence="4">RlpA-like protein double-psi beta-barrel domain-containing protein</fullName>
    </recommendedName>
</protein>
<keyword evidence="1" id="KW-0456">Lyase</keyword>
<feature type="domain" description="RlpA-like protein double-psi beta-barrel" evidence="4">
    <location>
        <begin position="55"/>
        <end position="143"/>
    </location>
</feature>
<reference evidence="5" key="1">
    <citation type="submission" date="2024-03" db="EMBL/GenBank/DDBJ databases">
        <authorList>
            <person name="Chantapakul B."/>
            <person name="Wang S."/>
        </authorList>
    </citation>
    <scope>NUCLEOTIDE SEQUENCE</scope>
</reference>
<dbReference type="NCBIfam" id="TIGR00413">
    <property type="entry name" value="rlpA"/>
    <property type="match status" value="1"/>
</dbReference>
<dbReference type="SUPFAM" id="SSF50685">
    <property type="entry name" value="Barwin-like endoglucanases"/>
    <property type="match status" value="1"/>
</dbReference>
<dbReference type="GO" id="GO:0071555">
    <property type="term" value="P:cell wall organization"/>
    <property type="evidence" value="ECO:0007669"/>
    <property type="project" value="UniProtKB-KW"/>
</dbReference>